<dbReference type="InterPro" id="IPR029051">
    <property type="entry name" value="DUF4352"/>
</dbReference>
<keyword evidence="2" id="KW-0964">Secreted</keyword>
<keyword evidence="3" id="KW-0732">Signal</keyword>
<evidence type="ECO:0000256" key="5">
    <source>
        <dbReference type="SAM" id="MobiDB-lite"/>
    </source>
</evidence>
<dbReference type="Pfam" id="PF11611">
    <property type="entry name" value="DUF4352"/>
    <property type="match status" value="1"/>
</dbReference>
<gene>
    <name evidence="7" type="ORF">A2304_00585</name>
</gene>
<feature type="region of interest" description="Disordered" evidence="5">
    <location>
        <begin position="72"/>
        <end position="114"/>
    </location>
</feature>
<keyword evidence="4" id="KW-0106">Calcium</keyword>
<evidence type="ECO:0000313" key="8">
    <source>
        <dbReference type="Proteomes" id="UP000176501"/>
    </source>
</evidence>
<organism evidence="7 8">
    <name type="scientific">Candidatus Uhrbacteria bacterium RIFOXYB2_FULL_57_15</name>
    <dbReference type="NCBI Taxonomy" id="1802422"/>
    <lineage>
        <taxon>Bacteria</taxon>
        <taxon>Candidatus Uhriibacteriota</taxon>
    </lineage>
</organism>
<dbReference type="EMBL" id="MGFE01000030">
    <property type="protein sequence ID" value="OGL97747.1"/>
    <property type="molecule type" value="Genomic_DNA"/>
</dbReference>
<feature type="compositionally biased region" description="Acidic residues" evidence="5">
    <location>
        <begin position="73"/>
        <end position="85"/>
    </location>
</feature>
<evidence type="ECO:0000313" key="7">
    <source>
        <dbReference type="EMBL" id="OGL97747.1"/>
    </source>
</evidence>
<evidence type="ECO:0000256" key="3">
    <source>
        <dbReference type="ARBA" id="ARBA00022729"/>
    </source>
</evidence>
<evidence type="ECO:0000256" key="2">
    <source>
        <dbReference type="ARBA" id="ARBA00022525"/>
    </source>
</evidence>
<comment type="subcellular location">
    <subcellularLocation>
        <location evidence="1">Secreted</location>
    </subcellularLocation>
</comment>
<evidence type="ECO:0000259" key="6">
    <source>
        <dbReference type="Pfam" id="PF11611"/>
    </source>
</evidence>
<dbReference type="AlphaFoldDB" id="A0A1F7W6E0"/>
<reference evidence="7 8" key="1">
    <citation type="journal article" date="2016" name="Nat. Commun.">
        <title>Thousands of microbial genomes shed light on interconnected biogeochemical processes in an aquifer system.</title>
        <authorList>
            <person name="Anantharaman K."/>
            <person name="Brown C.T."/>
            <person name="Hug L.A."/>
            <person name="Sharon I."/>
            <person name="Castelle C.J."/>
            <person name="Probst A.J."/>
            <person name="Thomas B.C."/>
            <person name="Singh A."/>
            <person name="Wilkins M.J."/>
            <person name="Karaoz U."/>
            <person name="Brodie E.L."/>
            <person name="Williams K.H."/>
            <person name="Hubbard S.S."/>
            <person name="Banfield J.F."/>
        </authorList>
    </citation>
    <scope>NUCLEOTIDE SEQUENCE [LARGE SCALE GENOMIC DNA]</scope>
</reference>
<dbReference type="Gene3D" id="2.60.40.1240">
    <property type="match status" value="1"/>
</dbReference>
<name>A0A1F7W6E0_9BACT</name>
<proteinExistence type="predicted"/>
<sequence>MAGDDLAQRLSGQILLQVESHGESWYVDPVTLERTYLEDGDAAYQALRDFGLGISTDDLNKLPVGVEERFADTDTDGDSLADTLEEGLGTDPNVADTDGDGYSDGSEVLETNTNPLGTGSIKYDASLNSTLRGRILLQVESRGEAWYLNPADGKRYYMKNGDAAYQIMRFLSLGITNADLSLIPEVGEDGNSTVTDPDQEYFLKVVGEEVVFTTIKFVINTISQELFLSGSAGFAYPVDANGNYDEDGRFIILNVDVTNISDNDVTLNADSFVLIEAGGDYKAYTVFDEVDGYGEDDITGKPIAPGEKESGVLVFQAPSLDVVAGYILPMDKLGTNETYDFVINNSGVICGEHPTWTEDQCDKVARGDVWIGMTYEMILVERGFADSENLSNYGDGDQWQWCWFDESPMCVYDDNDDGIVDSYN</sequence>
<dbReference type="Proteomes" id="UP000176501">
    <property type="component" value="Unassembled WGS sequence"/>
</dbReference>
<dbReference type="InterPro" id="IPR029050">
    <property type="entry name" value="Immunoprotect_excell_Ig-like"/>
</dbReference>
<accession>A0A1F7W6E0</accession>
<comment type="caution">
    <text evidence="7">The sequence shown here is derived from an EMBL/GenBank/DDBJ whole genome shotgun (WGS) entry which is preliminary data.</text>
</comment>
<feature type="domain" description="DUF4352" evidence="6">
    <location>
        <begin position="207"/>
        <end position="320"/>
    </location>
</feature>
<dbReference type="InterPro" id="IPR059100">
    <property type="entry name" value="TSP3_bac"/>
</dbReference>
<evidence type="ECO:0000256" key="4">
    <source>
        <dbReference type="ARBA" id="ARBA00022837"/>
    </source>
</evidence>
<evidence type="ECO:0000256" key="1">
    <source>
        <dbReference type="ARBA" id="ARBA00004613"/>
    </source>
</evidence>
<protein>
    <recommendedName>
        <fullName evidence="6">DUF4352 domain-containing protein</fullName>
    </recommendedName>
</protein>
<dbReference type="Pfam" id="PF18884">
    <property type="entry name" value="TSP3_bac"/>
    <property type="match status" value="1"/>
</dbReference>